<evidence type="ECO:0000256" key="1">
    <source>
        <dbReference type="SAM" id="MobiDB-lite"/>
    </source>
</evidence>
<keyword evidence="4" id="KW-1185">Reference proteome</keyword>
<feature type="region of interest" description="Disordered" evidence="1">
    <location>
        <begin position="837"/>
        <end position="866"/>
    </location>
</feature>
<reference evidence="4" key="1">
    <citation type="journal article" date="2019" name="Nat. Commun.">
        <title>The genome of broomcorn millet.</title>
        <authorList>
            <person name="Zou C."/>
            <person name="Miki D."/>
            <person name="Li D."/>
            <person name="Tang Q."/>
            <person name="Xiao L."/>
            <person name="Rajput S."/>
            <person name="Deng P."/>
            <person name="Jia W."/>
            <person name="Huang R."/>
            <person name="Zhang M."/>
            <person name="Sun Y."/>
            <person name="Hu J."/>
            <person name="Fu X."/>
            <person name="Schnable P.S."/>
            <person name="Li F."/>
            <person name="Zhang H."/>
            <person name="Feng B."/>
            <person name="Zhu X."/>
            <person name="Liu R."/>
            <person name="Schnable J.C."/>
            <person name="Zhu J.-K."/>
            <person name="Zhang H."/>
        </authorList>
    </citation>
    <scope>NUCLEOTIDE SEQUENCE [LARGE SCALE GENOMIC DNA]</scope>
</reference>
<dbReference type="PROSITE" id="PS50181">
    <property type="entry name" value="FBOX"/>
    <property type="match status" value="1"/>
</dbReference>
<comment type="caution">
    <text evidence="3">The sequence shown here is derived from an EMBL/GenBank/DDBJ whole genome shotgun (WGS) entry which is preliminary data.</text>
</comment>
<name>A0A3L6RHY7_PANMI</name>
<dbReference type="Proteomes" id="UP000275267">
    <property type="component" value="Unassembled WGS sequence"/>
</dbReference>
<dbReference type="InterPro" id="IPR032675">
    <property type="entry name" value="LRR_dom_sf"/>
</dbReference>
<dbReference type="PANTHER" id="PTHR31900">
    <property type="entry name" value="F-BOX/RNI SUPERFAMILY PROTEIN-RELATED"/>
    <property type="match status" value="1"/>
</dbReference>
<dbReference type="Pfam" id="PF00646">
    <property type="entry name" value="F-box"/>
    <property type="match status" value="2"/>
</dbReference>
<feature type="domain" description="F-box" evidence="2">
    <location>
        <begin position="469"/>
        <end position="503"/>
    </location>
</feature>
<dbReference type="SUPFAM" id="SSF52047">
    <property type="entry name" value="RNI-like"/>
    <property type="match status" value="2"/>
</dbReference>
<proteinExistence type="predicted"/>
<dbReference type="InterPro" id="IPR050232">
    <property type="entry name" value="FBL13/AtMIF1-like"/>
</dbReference>
<dbReference type="OrthoDB" id="681413at2759"/>
<dbReference type="PANTHER" id="PTHR31900:SF32">
    <property type="entry name" value="F-BOX_RNI_FBD-LIKE DOMAIN PROTEIN"/>
    <property type="match status" value="1"/>
</dbReference>
<sequence>MIRMSPLLETLEIKDIRILGDKLDEWVIQAPNLRHLTVEAYDDYELQIEEHPSLEEAYVSIQNYSDDRDFVKLLRRLTQVRELEFRIPLAEVNVLERLSCSFQILKRLVLHMDFCNVSRILSMFSLLRSAPNLQQLETKIVDSQPQNDEVDLQFFSALCTNDLFPKLKIVTVTDTPLWDSLEPAPLRRRLRSPSPDAAVAPGGGGVDSLPPELRNEILSRLPLRCAVRTAALARAWRRRWESVPSLRIKWPAGADPNAITGVLRRYSCPVREFCPSHIGEASFRHSDRWLRLLALRGVQTLNLDFERSDEESVHTLHPSIFSCRGLTVLNLRGCDIPTMPPGFAGFPNLTKLSLFNIGFPDGPRELEALIAASPLLEELCLMFLEVPYSNGEWEIKAPKLRYLFIDQLLGYGWQINDLPSLEEADINVAMYSTHRDFVKLMTGLDGTKRLKIAIPGKPPRQKPRLATVPDALASLPLKVLDNIFSRLHIYDVVRTSVLSRAWRRRWESLPTVDLSHSPGICASDIDALLLLRGSAPVRAFRLPARDPTWMALNYFHDWLLCLSRRGVRDLTLGFPSRFGPFRLHSCLFSCRELTRLSLISCRIPPAPAGLVGFPKLKTLRLEKVIVAAREHAGREFAAPIAASPVLEDVEMVCVMLDEDGPDDEWVIRAPNLRKLSILGAFEYGGVTENLPLLEEAIFFGPNCAKFLTGMVGITKLDFSFISIWPTEVDVLEQLPFLFENLSNEEVVTEIAEYPRASSDAQVIFMGREPESANDCCAKDAMLPALTLTDGYLVMQPFMHHHLTMHCVLYAYHVQLFLMTGTSKQGDTPVDTAIDDSRVDHPENHAVGDPGNVHMESPGSRQDPLPPSHLRRRPHLCALPRVAAPVGALPTVNLFRGPSVPADEVDVLLLRRTAPLRTFRLVGYGAWYVDALHDWLLYLSRNGVETLLLWFPPVGFRLHSSLFSCRELTSLSLTSCGLPPTPAGFAGFPTLKTLQFDKVTIPEHGGKKLAALIARSPSIGRVELTGVELIGDDPEAEDEWVIRAPSLRELTISSRFPYGGRVEELPRLQKGVLIGCNYAKFLMGMSQITKLEFACGLDWWAEVDVLDWLPFLFENLRSLVISVDFTKMDGAMVHR</sequence>
<dbReference type="STRING" id="4540.A0A3L6RHY7"/>
<organism evidence="3 4">
    <name type="scientific">Panicum miliaceum</name>
    <name type="common">Proso millet</name>
    <name type="synonym">Broomcorn millet</name>
    <dbReference type="NCBI Taxonomy" id="4540"/>
    <lineage>
        <taxon>Eukaryota</taxon>
        <taxon>Viridiplantae</taxon>
        <taxon>Streptophyta</taxon>
        <taxon>Embryophyta</taxon>
        <taxon>Tracheophyta</taxon>
        <taxon>Spermatophyta</taxon>
        <taxon>Magnoliopsida</taxon>
        <taxon>Liliopsida</taxon>
        <taxon>Poales</taxon>
        <taxon>Poaceae</taxon>
        <taxon>PACMAD clade</taxon>
        <taxon>Panicoideae</taxon>
        <taxon>Panicodae</taxon>
        <taxon>Paniceae</taxon>
        <taxon>Panicinae</taxon>
        <taxon>Panicum</taxon>
        <taxon>Panicum sect. Panicum</taxon>
    </lineage>
</organism>
<dbReference type="SMART" id="SM00256">
    <property type="entry name" value="FBOX"/>
    <property type="match status" value="2"/>
</dbReference>
<dbReference type="Gene3D" id="3.80.10.10">
    <property type="entry name" value="Ribonuclease Inhibitor"/>
    <property type="match status" value="4"/>
</dbReference>
<dbReference type="Pfam" id="PF24758">
    <property type="entry name" value="LRR_At5g56370"/>
    <property type="match status" value="3"/>
</dbReference>
<dbReference type="EMBL" id="PQIB02000008">
    <property type="protein sequence ID" value="RLN03718.1"/>
    <property type="molecule type" value="Genomic_DNA"/>
</dbReference>
<dbReference type="InterPro" id="IPR055411">
    <property type="entry name" value="LRR_FXL15/At3g58940/PEG3-like"/>
</dbReference>
<dbReference type="SUPFAM" id="SSF81383">
    <property type="entry name" value="F-box domain"/>
    <property type="match status" value="2"/>
</dbReference>
<evidence type="ECO:0000259" key="2">
    <source>
        <dbReference type="PROSITE" id="PS50181"/>
    </source>
</evidence>
<gene>
    <name evidence="3" type="ORF">C2845_PM13G19520</name>
</gene>
<evidence type="ECO:0000313" key="4">
    <source>
        <dbReference type="Proteomes" id="UP000275267"/>
    </source>
</evidence>
<dbReference type="InterPro" id="IPR036047">
    <property type="entry name" value="F-box-like_dom_sf"/>
</dbReference>
<dbReference type="AlphaFoldDB" id="A0A3L6RHY7"/>
<dbReference type="InterPro" id="IPR001810">
    <property type="entry name" value="F-box_dom"/>
</dbReference>
<protein>
    <recommendedName>
        <fullName evidence="2">F-box domain-containing protein</fullName>
    </recommendedName>
</protein>
<evidence type="ECO:0000313" key="3">
    <source>
        <dbReference type="EMBL" id="RLN03718.1"/>
    </source>
</evidence>
<accession>A0A3L6RHY7</accession>